<dbReference type="CDD" id="cd07984">
    <property type="entry name" value="LPLAT_LABLAT-like"/>
    <property type="match status" value="1"/>
</dbReference>
<keyword evidence="2" id="KW-1003">Cell membrane</keyword>
<evidence type="ECO:0000313" key="7">
    <source>
        <dbReference type="EMBL" id="CAG4991517.1"/>
    </source>
</evidence>
<dbReference type="EMBL" id="CAJRAF010000001">
    <property type="protein sequence ID" value="CAG4991517.1"/>
    <property type="molecule type" value="Genomic_DNA"/>
</dbReference>
<evidence type="ECO:0000256" key="5">
    <source>
        <dbReference type="ARBA" id="ARBA00023136"/>
    </source>
</evidence>
<dbReference type="EC" id="2.3.1.241" evidence="7"/>
<dbReference type="PANTHER" id="PTHR30606">
    <property type="entry name" value="LIPID A BIOSYNTHESIS LAUROYL ACYLTRANSFERASE"/>
    <property type="match status" value="1"/>
</dbReference>
<keyword evidence="5" id="KW-0472">Membrane</keyword>
<evidence type="ECO:0000256" key="2">
    <source>
        <dbReference type="ARBA" id="ARBA00022475"/>
    </source>
</evidence>
<gene>
    <name evidence="7" type="primary">lpxL_1</name>
    <name evidence="7" type="ORF">DYBT9275_00770</name>
</gene>
<comment type="subcellular location">
    <subcellularLocation>
        <location evidence="1">Cell inner membrane</location>
    </subcellularLocation>
</comment>
<keyword evidence="8" id="KW-1185">Reference proteome</keyword>
<dbReference type="GO" id="GO:0008913">
    <property type="term" value="F:Kdo2-lipid IVA acyltransferase activity"/>
    <property type="evidence" value="ECO:0007669"/>
    <property type="project" value="UniProtKB-EC"/>
</dbReference>
<dbReference type="GO" id="GO:0009247">
    <property type="term" value="P:glycolipid biosynthetic process"/>
    <property type="evidence" value="ECO:0007669"/>
    <property type="project" value="UniProtKB-ARBA"/>
</dbReference>
<dbReference type="Pfam" id="PF03279">
    <property type="entry name" value="Lip_A_acyltrans"/>
    <property type="match status" value="1"/>
</dbReference>
<evidence type="ECO:0000256" key="3">
    <source>
        <dbReference type="ARBA" id="ARBA00022519"/>
    </source>
</evidence>
<accession>A0A916N4G7</accession>
<dbReference type="PANTHER" id="PTHR30606:SF10">
    <property type="entry name" value="PHOSPHATIDYLINOSITOL MANNOSIDE ACYLTRANSFERASE"/>
    <property type="match status" value="1"/>
</dbReference>
<dbReference type="AlphaFoldDB" id="A0A916N4G7"/>
<keyword evidence="3" id="KW-0997">Cell inner membrane</keyword>
<evidence type="ECO:0000256" key="6">
    <source>
        <dbReference type="ARBA" id="ARBA00023315"/>
    </source>
</evidence>
<keyword evidence="6 7" id="KW-0012">Acyltransferase</keyword>
<sequence length="301" mass="35565">MNNILTQVSITIISFVSRWSWNSLYKLSDVLSFILNRIAGYRKKVVLANLRNSFPDKADYEIQDIANKFYRNVTDIMVESVKLNSISRNEVLERFHLNSYLFDKYYSQGKNLVVVMGHLGNWEMANLFAAARLSHQVVVVYHRLANQTFENWIYQVRTRFGSELIPMREAYVQAITEREKPFMFFLVNDQSPNPGKAYWTRFLNQDTGVFRGVEKISRSLNAPVLYASIMRDSDKRGHYEIKVEEITDSPQDEPQNAIIEKQIELLERDILIQPDNWLWSHKRWKHKRPEVLQRDQILEAR</sequence>
<dbReference type="GO" id="GO:0005886">
    <property type="term" value="C:plasma membrane"/>
    <property type="evidence" value="ECO:0007669"/>
    <property type="project" value="UniProtKB-SubCell"/>
</dbReference>
<evidence type="ECO:0000256" key="4">
    <source>
        <dbReference type="ARBA" id="ARBA00022679"/>
    </source>
</evidence>
<evidence type="ECO:0000313" key="8">
    <source>
        <dbReference type="Proteomes" id="UP000680038"/>
    </source>
</evidence>
<evidence type="ECO:0000256" key="1">
    <source>
        <dbReference type="ARBA" id="ARBA00004533"/>
    </source>
</evidence>
<dbReference type="Proteomes" id="UP000680038">
    <property type="component" value="Unassembled WGS sequence"/>
</dbReference>
<dbReference type="InterPro" id="IPR004960">
    <property type="entry name" value="LipA_acyltrans"/>
</dbReference>
<reference evidence="7" key="1">
    <citation type="submission" date="2021-04" db="EMBL/GenBank/DDBJ databases">
        <authorList>
            <person name="Rodrigo-Torres L."/>
            <person name="Arahal R. D."/>
            <person name="Lucena T."/>
        </authorList>
    </citation>
    <scope>NUCLEOTIDE SEQUENCE</scope>
    <source>
        <strain evidence="7">CECT 9275</strain>
    </source>
</reference>
<keyword evidence="4 7" id="KW-0808">Transferase</keyword>
<dbReference type="RefSeq" id="WP_215237493.1">
    <property type="nucleotide sequence ID" value="NZ_CAJRAF010000001.1"/>
</dbReference>
<proteinExistence type="predicted"/>
<comment type="caution">
    <text evidence="7">The sequence shown here is derived from an EMBL/GenBank/DDBJ whole genome shotgun (WGS) entry which is preliminary data.</text>
</comment>
<organism evidence="7 8">
    <name type="scientific">Dyadobacter helix</name>
    <dbReference type="NCBI Taxonomy" id="2822344"/>
    <lineage>
        <taxon>Bacteria</taxon>
        <taxon>Pseudomonadati</taxon>
        <taxon>Bacteroidota</taxon>
        <taxon>Cytophagia</taxon>
        <taxon>Cytophagales</taxon>
        <taxon>Spirosomataceae</taxon>
        <taxon>Dyadobacter</taxon>
    </lineage>
</organism>
<protein>
    <submittedName>
        <fullName evidence="7">Lipid A biosynthesis lauroyltransferase</fullName>
        <ecNumber evidence="7">2.3.1.241</ecNumber>
    </submittedName>
</protein>
<name>A0A916N4G7_9BACT</name>